<comment type="subcellular location">
    <subcellularLocation>
        <location evidence="1">Cell inner membrane</location>
        <topology evidence="1">Multi-pass membrane protein</topology>
    </subcellularLocation>
</comment>
<dbReference type="InterPro" id="IPR007272">
    <property type="entry name" value="Sulf_transp_TsuA/YedE"/>
</dbReference>
<evidence type="ECO:0000256" key="8">
    <source>
        <dbReference type="SAM" id="Phobius"/>
    </source>
</evidence>
<organism evidence="9 10">
    <name type="scientific">Ostreococcus lucimarinus (strain CCE9901)</name>
    <dbReference type="NCBI Taxonomy" id="436017"/>
    <lineage>
        <taxon>Eukaryota</taxon>
        <taxon>Viridiplantae</taxon>
        <taxon>Chlorophyta</taxon>
        <taxon>Mamiellophyceae</taxon>
        <taxon>Mamiellales</taxon>
        <taxon>Bathycoccaceae</taxon>
        <taxon>Ostreococcus</taxon>
    </lineage>
</organism>
<protein>
    <recommendedName>
        <fullName evidence="11">Sulphur transport domain-containing protein</fullName>
    </recommendedName>
</protein>
<keyword evidence="4" id="KW-0997">Cell inner membrane</keyword>
<dbReference type="InterPro" id="IPR046513">
    <property type="entry name" value="DUF6691"/>
</dbReference>
<sequence length="348" mass="35022">MSRGALEFAPHHALGGGVLLGLAVIGKLALTGRVLGVSGAFKGLVRGDRAPWRVAFVGGLLAAGACARELGALDASVSTAMVSGARAACAGALVGVGTAMGRGCTSGHGIVGNSRLSARSAAYTVTFMLAGAVTATMFDTNEALGVDSTRYTLGRGARSAEADEFGLWVKVGAASACAFAAAWFYIARAIKTGSDDGKEGPSAAKRHAIDVVVDGAAGFTFGLGLAVSGMMSPAKVSGFLSVTRASFDPSLMFVMGGAMAVTMIGMRVIGAHTGRRPACSYNSFDFSSNTKIDKPLLLGGVLFGAGWGLAGICPGPAMVSSVATPSAENLMWIASFIAGMWAHERAAG</sequence>
<evidence type="ECO:0000256" key="2">
    <source>
        <dbReference type="ARBA" id="ARBA00022448"/>
    </source>
</evidence>
<name>A4RY39_OSTLU</name>
<dbReference type="KEGG" id="olu:OSTLU_15578"/>
<dbReference type="Pfam" id="PF20398">
    <property type="entry name" value="DUF6691"/>
    <property type="match status" value="1"/>
</dbReference>
<evidence type="ECO:0000256" key="3">
    <source>
        <dbReference type="ARBA" id="ARBA00022475"/>
    </source>
</evidence>
<feature type="transmembrane region" description="Helical" evidence="8">
    <location>
        <begin position="121"/>
        <end position="138"/>
    </location>
</feature>
<evidence type="ECO:0000313" key="9">
    <source>
        <dbReference type="EMBL" id="ABO96157.1"/>
    </source>
</evidence>
<feature type="transmembrane region" description="Helical" evidence="8">
    <location>
        <begin position="296"/>
        <end position="317"/>
    </location>
</feature>
<dbReference type="EMBL" id="CP000585">
    <property type="protein sequence ID" value="ABO96157.1"/>
    <property type="molecule type" value="Genomic_DNA"/>
</dbReference>
<keyword evidence="7 8" id="KW-0472">Membrane</keyword>
<keyword evidence="6 8" id="KW-1133">Transmembrane helix</keyword>
<keyword evidence="3" id="KW-1003">Cell membrane</keyword>
<dbReference type="OMA" id="VASFMTF"/>
<evidence type="ECO:0000256" key="4">
    <source>
        <dbReference type="ARBA" id="ARBA00022519"/>
    </source>
</evidence>
<dbReference type="PANTHER" id="PTHR30574:SF1">
    <property type="entry name" value="SULPHUR TRANSPORT DOMAIN-CONTAINING PROTEIN"/>
    <property type="match status" value="1"/>
</dbReference>
<evidence type="ECO:0008006" key="11">
    <source>
        <dbReference type="Google" id="ProtNLM"/>
    </source>
</evidence>
<evidence type="ECO:0000256" key="6">
    <source>
        <dbReference type="ARBA" id="ARBA00022989"/>
    </source>
</evidence>
<dbReference type="Proteomes" id="UP000001568">
    <property type="component" value="Chromosome 5"/>
</dbReference>
<evidence type="ECO:0000256" key="1">
    <source>
        <dbReference type="ARBA" id="ARBA00004429"/>
    </source>
</evidence>
<reference evidence="9 10" key="1">
    <citation type="journal article" date="2007" name="Proc. Natl. Acad. Sci. U.S.A.">
        <title>The tiny eukaryote Ostreococcus provides genomic insights into the paradox of plankton speciation.</title>
        <authorList>
            <person name="Palenik B."/>
            <person name="Grimwood J."/>
            <person name="Aerts A."/>
            <person name="Rouze P."/>
            <person name="Salamov A."/>
            <person name="Putnam N."/>
            <person name="Dupont C."/>
            <person name="Jorgensen R."/>
            <person name="Derelle E."/>
            <person name="Rombauts S."/>
            <person name="Zhou K."/>
            <person name="Otillar R."/>
            <person name="Merchant S.S."/>
            <person name="Podell S."/>
            <person name="Gaasterland T."/>
            <person name="Napoli C."/>
            <person name="Gendler K."/>
            <person name="Manuell A."/>
            <person name="Tai V."/>
            <person name="Vallon O."/>
            <person name="Piganeau G."/>
            <person name="Jancek S."/>
            <person name="Heijde M."/>
            <person name="Jabbari K."/>
            <person name="Bowler C."/>
            <person name="Lohr M."/>
            <person name="Robbens S."/>
            <person name="Werner G."/>
            <person name="Dubchak I."/>
            <person name="Pazour G.J."/>
            <person name="Ren Q."/>
            <person name="Paulsen I."/>
            <person name="Delwiche C."/>
            <person name="Schmutz J."/>
            <person name="Rokhsar D."/>
            <person name="Van de Peer Y."/>
            <person name="Moreau H."/>
            <person name="Grigoriev I.V."/>
        </authorList>
    </citation>
    <scope>NUCLEOTIDE SEQUENCE [LARGE SCALE GENOMIC DNA]</scope>
    <source>
        <strain evidence="9 10">CCE9901</strain>
    </source>
</reference>
<feature type="transmembrane region" description="Helical" evidence="8">
    <location>
        <begin position="208"/>
        <end position="231"/>
    </location>
</feature>
<keyword evidence="2" id="KW-0813">Transport</keyword>
<dbReference type="GeneID" id="5001875"/>
<dbReference type="Gramene" id="ABO96157">
    <property type="protein sequence ID" value="ABO96157"/>
    <property type="gene ID" value="OSTLU_15578"/>
</dbReference>
<dbReference type="eggNOG" id="ENOG502S27S">
    <property type="taxonomic scope" value="Eukaryota"/>
</dbReference>
<dbReference type="GO" id="GO:0005886">
    <property type="term" value="C:plasma membrane"/>
    <property type="evidence" value="ECO:0007669"/>
    <property type="project" value="UniProtKB-SubCell"/>
</dbReference>
<evidence type="ECO:0000313" key="10">
    <source>
        <dbReference type="Proteomes" id="UP000001568"/>
    </source>
</evidence>
<dbReference type="OrthoDB" id="498439at2759"/>
<dbReference type="HOGENOM" id="CLU_037802_1_0_1"/>
<proteinExistence type="predicted"/>
<gene>
    <name evidence="9" type="ORF">OSTLU_15578</name>
</gene>
<feature type="transmembrane region" description="Helical" evidence="8">
    <location>
        <begin position="77"/>
        <end position="100"/>
    </location>
</feature>
<dbReference type="RefSeq" id="XP_001417864.1">
    <property type="nucleotide sequence ID" value="XM_001417827.1"/>
</dbReference>
<dbReference type="AlphaFoldDB" id="A4RY39"/>
<dbReference type="PANTHER" id="PTHR30574">
    <property type="entry name" value="INNER MEMBRANE PROTEIN YEDE"/>
    <property type="match status" value="1"/>
</dbReference>
<keyword evidence="5 8" id="KW-0812">Transmembrane</keyword>
<feature type="transmembrane region" description="Helical" evidence="8">
    <location>
        <begin position="251"/>
        <end position="270"/>
    </location>
</feature>
<keyword evidence="10" id="KW-1185">Reference proteome</keyword>
<accession>A4RY39</accession>
<feature type="transmembrane region" description="Helical" evidence="8">
    <location>
        <begin position="167"/>
        <end position="187"/>
    </location>
</feature>
<evidence type="ECO:0000256" key="5">
    <source>
        <dbReference type="ARBA" id="ARBA00022692"/>
    </source>
</evidence>
<evidence type="ECO:0000256" key="7">
    <source>
        <dbReference type="ARBA" id="ARBA00023136"/>
    </source>
</evidence>
<feature type="transmembrane region" description="Helical" evidence="8">
    <location>
        <begin position="50"/>
        <end position="71"/>
    </location>
</feature>
<feature type="transmembrane region" description="Helical" evidence="8">
    <location>
        <begin position="12"/>
        <end position="30"/>
    </location>
</feature>